<dbReference type="Proteomes" id="UP001279734">
    <property type="component" value="Unassembled WGS sequence"/>
</dbReference>
<dbReference type="GO" id="GO:0005634">
    <property type="term" value="C:nucleus"/>
    <property type="evidence" value="ECO:0007669"/>
    <property type="project" value="TreeGrafter"/>
</dbReference>
<keyword evidence="1" id="KW-0732">Signal</keyword>
<dbReference type="Pfam" id="PF22996">
    <property type="entry name" value="C2H2-2nd_BIRD-IDD"/>
    <property type="match status" value="1"/>
</dbReference>
<gene>
    <name evidence="3" type="ORF">Nepgr_013271</name>
</gene>
<dbReference type="PANTHER" id="PTHR10593">
    <property type="entry name" value="SERINE/THREONINE-PROTEIN KINASE RIO"/>
    <property type="match status" value="1"/>
</dbReference>
<evidence type="ECO:0000256" key="1">
    <source>
        <dbReference type="SAM" id="SignalP"/>
    </source>
</evidence>
<accession>A0AAD3XP80</accession>
<dbReference type="GO" id="GO:0003700">
    <property type="term" value="F:DNA-binding transcription factor activity"/>
    <property type="evidence" value="ECO:0007669"/>
    <property type="project" value="TreeGrafter"/>
</dbReference>
<feature type="signal peptide" evidence="1">
    <location>
        <begin position="1"/>
        <end position="28"/>
    </location>
</feature>
<feature type="chain" id="PRO_5042101789" description="C2H2-type domain-containing protein" evidence="1">
    <location>
        <begin position="29"/>
        <end position="142"/>
    </location>
</feature>
<dbReference type="InterPro" id="IPR031140">
    <property type="entry name" value="IDD1-16"/>
</dbReference>
<dbReference type="AlphaFoldDB" id="A0AAD3XP80"/>
<sequence>MLRFFNIFRQVWLLYLIIVADPDAEVIALSPKALMATNRFVCEICNQGFQHDQNPQRHQWGHNLLWKLKQRSGEEVKKRVYVCLETTCVHHNPSRALGDLTGIKKPFCRKHGKKKWKCKVFKEFVHGICRNLCTSIGSDYSY</sequence>
<dbReference type="InterPro" id="IPR055186">
    <property type="entry name" value="C2H2-2nd_BIRD-IDD"/>
</dbReference>
<feature type="domain" description="C2H2-type" evidence="2">
    <location>
        <begin position="42"/>
        <end position="62"/>
    </location>
</feature>
<proteinExistence type="predicted"/>
<name>A0AAD3XP80_NEPGR</name>
<organism evidence="3 4">
    <name type="scientific">Nepenthes gracilis</name>
    <name type="common">Slender pitcher plant</name>
    <dbReference type="NCBI Taxonomy" id="150966"/>
    <lineage>
        <taxon>Eukaryota</taxon>
        <taxon>Viridiplantae</taxon>
        <taxon>Streptophyta</taxon>
        <taxon>Embryophyta</taxon>
        <taxon>Tracheophyta</taxon>
        <taxon>Spermatophyta</taxon>
        <taxon>Magnoliopsida</taxon>
        <taxon>eudicotyledons</taxon>
        <taxon>Gunneridae</taxon>
        <taxon>Pentapetalae</taxon>
        <taxon>Caryophyllales</taxon>
        <taxon>Nepenthaceae</taxon>
        <taxon>Nepenthes</taxon>
    </lineage>
</organism>
<keyword evidence="4" id="KW-1185">Reference proteome</keyword>
<comment type="caution">
    <text evidence="3">The sequence shown here is derived from an EMBL/GenBank/DDBJ whole genome shotgun (WGS) entry which is preliminary data.</text>
</comment>
<evidence type="ECO:0000313" key="4">
    <source>
        <dbReference type="Proteomes" id="UP001279734"/>
    </source>
</evidence>
<dbReference type="PANTHER" id="PTHR10593:SF236">
    <property type="entry name" value="PROTEIN INDETERMINATE-DOMAIN 11"/>
    <property type="match status" value="1"/>
</dbReference>
<protein>
    <recommendedName>
        <fullName evidence="2">C2H2-type domain-containing protein</fullName>
    </recommendedName>
</protein>
<evidence type="ECO:0000259" key="2">
    <source>
        <dbReference type="PROSITE" id="PS00028"/>
    </source>
</evidence>
<evidence type="ECO:0000313" key="3">
    <source>
        <dbReference type="EMBL" id="GMH11430.1"/>
    </source>
</evidence>
<dbReference type="InterPro" id="IPR013087">
    <property type="entry name" value="Znf_C2H2_type"/>
</dbReference>
<dbReference type="PROSITE" id="PS00028">
    <property type="entry name" value="ZINC_FINGER_C2H2_1"/>
    <property type="match status" value="1"/>
</dbReference>
<dbReference type="EMBL" id="BSYO01000011">
    <property type="protein sequence ID" value="GMH11430.1"/>
    <property type="molecule type" value="Genomic_DNA"/>
</dbReference>
<reference evidence="3" key="1">
    <citation type="submission" date="2023-05" db="EMBL/GenBank/DDBJ databases">
        <title>Nepenthes gracilis genome sequencing.</title>
        <authorList>
            <person name="Fukushima K."/>
        </authorList>
    </citation>
    <scope>NUCLEOTIDE SEQUENCE</scope>
    <source>
        <strain evidence="3">SING2019-196</strain>
    </source>
</reference>